<name>A0A4Q9HYM4_STRKA</name>
<protein>
    <submittedName>
        <fullName evidence="2">Hydroxylase</fullName>
    </submittedName>
</protein>
<gene>
    <name evidence="2" type="ORF">EYS09_07000</name>
</gene>
<comment type="caution">
    <text evidence="2">The sequence shown here is derived from an EMBL/GenBank/DDBJ whole genome shotgun (WGS) entry which is preliminary data.</text>
</comment>
<proteinExistence type="predicted"/>
<dbReference type="EMBL" id="SIXH01000040">
    <property type="protein sequence ID" value="TBO60397.1"/>
    <property type="molecule type" value="Genomic_DNA"/>
</dbReference>
<accession>A0A4Q9HYM4</accession>
<evidence type="ECO:0000313" key="3">
    <source>
        <dbReference type="Proteomes" id="UP000292452"/>
    </source>
</evidence>
<dbReference type="RefSeq" id="WP_131122554.1">
    <property type="nucleotide sequence ID" value="NZ_SIXH01000040.1"/>
</dbReference>
<organism evidence="2 3">
    <name type="scientific">Streptomyces kasugaensis</name>
    <dbReference type="NCBI Taxonomy" id="1946"/>
    <lineage>
        <taxon>Bacteria</taxon>
        <taxon>Bacillati</taxon>
        <taxon>Actinomycetota</taxon>
        <taxon>Actinomycetes</taxon>
        <taxon>Kitasatosporales</taxon>
        <taxon>Streptomycetaceae</taxon>
        <taxon>Streptomyces</taxon>
    </lineage>
</organism>
<dbReference type="InterPro" id="IPR016040">
    <property type="entry name" value="NAD(P)-bd_dom"/>
</dbReference>
<dbReference type="AlphaFoldDB" id="A0A4Q9HYM4"/>
<dbReference type="InterPro" id="IPR036291">
    <property type="entry name" value="NAD(P)-bd_dom_sf"/>
</dbReference>
<evidence type="ECO:0000313" key="2">
    <source>
        <dbReference type="EMBL" id="TBO60397.1"/>
    </source>
</evidence>
<feature type="domain" description="NAD(P)-binding" evidence="1">
    <location>
        <begin position="14"/>
        <end position="201"/>
    </location>
</feature>
<evidence type="ECO:0000259" key="1">
    <source>
        <dbReference type="Pfam" id="PF13460"/>
    </source>
</evidence>
<dbReference type="PANTHER" id="PTHR43162:SF1">
    <property type="entry name" value="PRESTALK A DIFFERENTIATION PROTEIN A"/>
    <property type="match status" value="1"/>
</dbReference>
<reference evidence="2 3" key="1">
    <citation type="submission" date="2019-02" db="EMBL/GenBank/DDBJ databases">
        <title>Draft Genome Sequence of Streptomyces sp. AM-2504, identified by 16S rRNA comparative analysis as a Streptomyces Kasugaensis strain.</title>
        <authorList>
            <person name="Napolioni V."/>
            <person name="Giuliodori A.M."/>
            <person name="Spurio R."/>
            <person name="Fabbretti A."/>
        </authorList>
    </citation>
    <scope>NUCLEOTIDE SEQUENCE [LARGE SCALE GENOMIC DNA]</scope>
    <source>
        <strain evidence="2 3">AM-2504</strain>
    </source>
</reference>
<dbReference type="Gene3D" id="3.90.25.10">
    <property type="entry name" value="UDP-galactose 4-epimerase, domain 1"/>
    <property type="match status" value="1"/>
</dbReference>
<dbReference type="SUPFAM" id="SSF51735">
    <property type="entry name" value="NAD(P)-binding Rossmann-fold domains"/>
    <property type="match status" value="1"/>
</dbReference>
<dbReference type="InterPro" id="IPR051604">
    <property type="entry name" value="Ergot_Alk_Oxidoreductase"/>
</dbReference>
<dbReference type="Proteomes" id="UP000292452">
    <property type="component" value="Unassembled WGS sequence"/>
</dbReference>
<keyword evidence="3" id="KW-1185">Reference proteome</keyword>
<dbReference type="Pfam" id="PF13460">
    <property type="entry name" value="NAD_binding_10"/>
    <property type="match status" value="1"/>
</dbReference>
<sequence>MTGEQPILVTGATGSVGGVGRLVADALRQRDLPVRTLVRVDDERAEVLRALGTEVVVGDLTHGADVARALDGCGRMYFGMGVSAQYLEATVTVSAAARQYGSLDVLVNMSQMTVSQMDLTSTTESAQQHQHWLAEQVLNWSDLPVTHIRPTVFLENPLFRIFAYESMAKDSTIRLPFGTGRTSPVAAVDVAKVIATILTDPAPHIGHNYELTGPTSQDLTELAAEFSTVLGRPIHYLNPPYDQWINQDLRTLNLPDHVFEHLATMARLHAHNRYDRATNDIEQITGQPPTGIREYVQNNPTLFLLNSPH</sequence>
<dbReference type="PANTHER" id="PTHR43162">
    <property type="match status" value="1"/>
</dbReference>
<dbReference type="Gene3D" id="3.40.50.720">
    <property type="entry name" value="NAD(P)-binding Rossmann-like Domain"/>
    <property type="match status" value="1"/>
</dbReference>